<dbReference type="HOGENOM" id="CLU_2385499_0_0_1"/>
<proteinExistence type="predicted"/>
<sequence length="94" mass="11434">MAAMHWEARRKQKVIDRSFSDYRDLSKKINGENCDFSKPETHRNIGNYLRSLTSNTRREQTDQEMRDRVREDHLHVYSAKLPNRYSSLNYKQQW</sequence>
<reference evidence="1" key="2">
    <citation type="submission" date="2025-08" db="UniProtKB">
        <authorList>
            <consortium name="Ensembl"/>
        </authorList>
    </citation>
    <scope>IDENTIFICATION</scope>
</reference>
<organism evidence="1 2">
    <name type="scientific">Ciona intestinalis</name>
    <name type="common">Transparent sea squirt</name>
    <name type="synonym">Ascidia intestinalis</name>
    <dbReference type="NCBI Taxonomy" id="7719"/>
    <lineage>
        <taxon>Eukaryota</taxon>
        <taxon>Metazoa</taxon>
        <taxon>Chordata</taxon>
        <taxon>Tunicata</taxon>
        <taxon>Ascidiacea</taxon>
        <taxon>Phlebobranchia</taxon>
        <taxon>Cionidae</taxon>
        <taxon>Ciona</taxon>
    </lineage>
</organism>
<dbReference type="Ensembl" id="ENSCINT00000031195.1">
    <property type="protein sequence ID" value="ENSCINP00000033563.1"/>
    <property type="gene ID" value="ENSCING00000023437.1"/>
</dbReference>
<evidence type="ECO:0000313" key="2">
    <source>
        <dbReference type="Proteomes" id="UP000008144"/>
    </source>
</evidence>
<dbReference type="AlphaFoldDB" id="H2XV79"/>
<name>H2XV79_CIOIN</name>
<accession>H2XV79</accession>
<dbReference type="InParanoid" id="H2XV79"/>
<reference evidence="2" key="1">
    <citation type="journal article" date="2002" name="Science">
        <title>The draft genome of Ciona intestinalis: insights into chordate and vertebrate origins.</title>
        <authorList>
            <person name="Dehal P."/>
            <person name="Satou Y."/>
            <person name="Campbell R.K."/>
            <person name="Chapman J."/>
            <person name="Degnan B."/>
            <person name="De Tomaso A."/>
            <person name="Davidson B."/>
            <person name="Di Gregorio A."/>
            <person name="Gelpke M."/>
            <person name="Goodstein D.M."/>
            <person name="Harafuji N."/>
            <person name="Hastings K.E."/>
            <person name="Ho I."/>
            <person name="Hotta K."/>
            <person name="Huang W."/>
            <person name="Kawashima T."/>
            <person name="Lemaire P."/>
            <person name="Martinez D."/>
            <person name="Meinertzhagen I.A."/>
            <person name="Necula S."/>
            <person name="Nonaka M."/>
            <person name="Putnam N."/>
            <person name="Rash S."/>
            <person name="Saiga H."/>
            <person name="Satake M."/>
            <person name="Terry A."/>
            <person name="Yamada L."/>
            <person name="Wang H.G."/>
            <person name="Awazu S."/>
            <person name="Azumi K."/>
            <person name="Boore J."/>
            <person name="Branno M."/>
            <person name="Chin-Bow S."/>
            <person name="DeSantis R."/>
            <person name="Doyle S."/>
            <person name="Francino P."/>
            <person name="Keys D.N."/>
            <person name="Haga S."/>
            <person name="Hayashi H."/>
            <person name="Hino K."/>
            <person name="Imai K.S."/>
            <person name="Inaba K."/>
            <person name="Kano S."/>
            <person name="Kobayashi K."/>
            <person name="Kobayashi M."/>
            <person name="Lee B.I."/>
            <person name="Makabe K.W."/>
            <person name="Manohar C."/>
            <person name="Matassi G."/>
            <person name="Medina M."/>
            <person name="Mochizuki Y."/>
            <person name="Mount S."/>
            <person name="Morishita T."/>
            <person name="Miura S."/>
            <person name="Nakayama A."/>
            <person name="Nishizaka S."/>
            <person name="Nomoto H."/>
            <person name="Ohta F."/>
            <person name="Oishi K."/>
            <person name="Rigoutsos I."/>
            <person name="Sano M."/>
            <person name="Sasaki A."/>
            <person name="Sasakura Y."/>
            <person name="Shoguchi E."/>
            <person name="Shin-i T."/>
            <person name="Spagnuolo A."/>
            <person name="Stainier D."/>
            <person name="Suzuki M.M."/>
            <person name="Tassy O."/>
            <person name="Takatori N."/>
            <person name="Tokuoka M."/>
            <person name="Yagi K."/>
            <person name="Yoshizaki F."/>
            <person name="Wada S."/>
            <person name="Zhang C."/>
            <person name="Hyatt P.D."/>
            <person name="Larimer F."/>
            <person name="Detter C."/>
            <person name="Doggett N."/>
            <person name="Glavina T."/>
            <person name="Hawkins T."/>
            <person name="Richardson P."/>
            <person name="Lucas S."/>
            <person name="Kohara Y."/>
            <person name="Levine M."/>
            <person name="Satoh N."/>
            <person name="Rokhsar D.S."/>
        </authorList>
    </citation>
    <scope>NUCLEOTIDE SEQUENCE [LARGE SCALE GENOMIC DNA]</scope>
</reference>
<protein>
    <submittedName>
        <fullName evidence="1">Uncharacterized protein</fullName>
    </submittedName>
</protein>
<reference evidence="1" key="3">
    <citation type="submission" date="2025-09" db="UniProtKB">
        <authorList>
            <consortium name="Ensembl"/>
        </authorList>
    </citation>
    <scope>IDENTIFICATION</scope>
</reference>
<evidence type="ECO:0000313" key="1">
    <source>
        <dbReference type="Ensembl" id="ENSCINP00000033563.1"/>
    </source>
</evidence>
<keyword evidence="2" id="KW-1185">Reference proteome</keyword>
<dbReference type="Proteomes" id="UP000008144">
    <property type="component" value="Unassembled WGS sequence"/>
</dbReference>